<evidence type="ECO:0000256" key="1">
    <source>
        <dbReference type="ARBA" id="ARBA00004141"/>
    </source>
</evidence>
<comment type="subcellular location">
    <subcellularLocation>
        <location evidence="5">Cell membrane</location>
        <topology evidence="5">Multi-pass membrane protein</topology>
    </subcellularLocation>
    <subcellularLocation>
        <location evidence="1">Membrane</location>
        <topology evidence="1">Multi-pass membrane protein</topology>
    </subcellularLocation>
</comment>
<feature type="transmembrane region" description="Helical" evidence="5">
    <location>
        <begin position="300"/>
        <end position="322"/>
    </location>
</feature>
<evidence type="ECO:0000256" key="2">
    <source>
        <dbReference type="ARBA" id="ARBA00022692"/>
    </source>
</evidence>
<feature type="domain" description="ABC transmembrane type-1" evidence="6">
    <location>
        <begin position="102"/>
        <end position="315"/>
    </location>
</feature>
<gene>
    <name evidence="7" type="ORF">EPA93_19885</name>
</gene>
<dbReference type="EMBL" id="CP035758">
    <property type="protein sequence ID" value="QBD78134.1"/>
    <property type="molecule type" value="Genomic_DNA"/>
</dbReference>
<comment type="similarity">
    <text evidence="5">Belongs to the binding-protein-dependent transport system permease family.</text>
</comment>
<dbReference type="PANTHER" id="PTHR43376">
    <property type="entry name" value="OLIGOPEPTIDE TRANSPORT SYSTEM PERMEASE PROTEIN"/>
    <property type="match status" value="1"/>
</dbReference>
<dbReference type="GO" id="GO:0055085">
    <property type="term" value="P:transmembrane transport"/>
    <property type="evidence" value="ECO:0007669"/>
    <property type="project" value="InterPro"/>
</dbReference>
<feature type="transmembrane region" description="Helical" evidence="5">
    <location>
        <begin position="102"/>
        <end position="129"/>
    </location>
</feature>
<dbReference type="KEGG" id="kbs:EPA93_19885"/>
<proteinExistence type="inferred from homology"/>
<dbReference type="SUPFAM" id="SSF161098">
    <property type="entry name" value="MetI-like"/>
    <property type="match status" value="1"/>
</dbReference>
<dbReference type="Proteomes" id="UP000290365">
    <property type="component" value="Chromosome"/>
</dbReference>
<keyword evidence="3 5" id="KW-1133">Transmembrane helix</keyword>
<accession>A0A4P6JRY7</accession>
<keyword evidence="2 5" id="KW-0812">Transmembrane</keyword>
<dbReference type="PANTHER" id="PTHR43376:SF1">
    <property type="entry name" value="OLIGOPEPTIDE TRANSPORT SYSTEM PERMEASE PROTEIN"/>
    <property type="match status" value="1"/>
</dbReference>
<dbReference type="RefSeq" id="WP_129889187.1">
    <property type="nucleotide sequence ID" value="NZ_CP035758.1"/>
</dbReference>
<feature type="transmembrane region" description="Helical" evidence="5">
    <location>
        <begin position="7"/>
        <end position="25"/>
    </location>
</feature>
<dbReference type="Gene3D" id="1.10.3720.10">
    <property type="entry name" value="MetI-like"/>
    <property type="match status" value="1"/>
</dbReference>
<evidence type="ECO:0000313" key="8">
    <source>
        <dbReference type="Proteomes" id="UP000290365"/>
    </source>
</evidence>
<evidence type="ECO:0000256" key="4">
    <source>
        <dbReference type="ARBA" id="ARBA00023136"/>
    </source>
</evidence>
<name>A0A4P6JRY7_KTERU</name>
<keyword evidence="4 5" id="KW-0472">Membrane</keyword>
<dbReference type="InterPro" id="IPR035906">
    <property type="entry name" value="MetI-like_sf"/>
</dbReference>
<evidence type="ECO:0000313" key="7">
    <source>
        <dbReference type="EMBL" id="QBD78134.1"/>
    </source>
</evidence>
<dbReference type="OrthoDB" id="9769919at2"/>
<evidence type="ECO:0000259" key="6">
    <source>
        <dbReference type="PROSITE" id="PS50928"/>
    </source>
</evidence>
<organism evidence="7 8">
    <name type="scientific">Ktedonosporobacter rubrisoli</name>
    <dbReference type="NCBI Taxonomy" id="2509675"/>
    <lineage>
        <taxon>Bacteria</taxon>
        <taxon>Bacillati</taxon>
        <taxon>Chloroflexota</taxon>
        <taxon>Ktedonobacteria</taxon>
        <taxon>Ktedonobacterales</taxon>
        <taxon>Ktedonosporobacteraceae</taxon>
        <taxon>Ktedonosporobacter</taxon>
    </lineage>
</organism>
<dbReference type="AlphaFoldDB" id="A0A4P6JRY7"/>
<evidence type="ECO:0000256" key="5">
    <source>
        <dbReference type="RuleBase" id="RU363032"/>
    </source>
</evidence>
<reference evidence="7 8" key="1">
    <citation type="submission" date="2019-01" db="EMBL/GenBank/DDBJ databases">
        <title>Ktedonosporobacter rubrisoli SCAWS-G2.</title>
        <authorList>
            <person name="Huang Y."/>
            <person name="Yan B."/>
        </authorList>
    </citation>
    <scope>NUCLEOTIDE SEQUENCE [LARGE SCALE GENOMIC DNA]</scope>
    <source>
        <strain evidence="7 8">SCAWS-G2</strain>
    </source>
</reference>
<dbReference type="Pfam" id="PF00528">
    <property type="entry name" value="BPD_transp_1"/>
    <property type="match status" value="1"/>
</dbReference>
<protein>
    <submittedName>
        <fullName evidence="7">ABC transporter permease</fullName>
    </submittedName>
</protein>
<feature type="transmembrane region" description="Helical" evidence="5">
    <location>
        <begin position="192"/>
        <end position="213"/>
    </location>
</feature>
<evidence type="ECO:0000256" key="3">
    <source>
        <dbReference type="ARBA" id="ARBA00022989"/>
    </source>
</evidence>
<dbReference type="CDD" id="cd06261">
    <property type="entry name" value="TM_PBP2"/>
    <property type="match status" value="1"/>
</dbReference>
<sequence length="332" mass="36796">MQHWLRRILFYLVAIWAALTINFFMPRLAPGDPLTILVANIQEKGGHVGPAYLHALQAELGYNNEPLWQQYLNYLWELLHGNLGISVQFSFEPVTNVIARGIMWTLGLGLAAVIISFALGCILGTIAAWRRGRFFDLTLTTGLNFIAAIPYFWLALVLLYVFGSTLHWFPVVGGYDSLEVDPGWSMDFIASVLYHAVLPACTIVLVSLGGWMLTMRNTMVTTLSEDYVLLARAKGLKTGRVMFAYAARNAILPNIAGFAIALGFVVGGQLLTEMVFSYPGIGYTLLLAVQNQDYALMQGIFLYISLAILAANFLAEIFYAILDPRIRQGRSA</sequence>
<keyword evidence="5" id="KW-0813">Transport</keyword>
<feature type="transmembrane region" description="Helical" evidence="5">
    <location>
        <begin position="250"/>
        <end position="271"/>
    </location>
</feature>
<keyword evidence="8" id="KW-1185">Reference proteome</keyword>
<feature type="transmembrane region" description="Helical" evidence="5">
    <location>
        <begin position="141"/>
        <end position="162"/>
    </location>
</feature>
<dbReference type="InterPro" id="IPR000515">
    <property type="entry name" value="MetI-like"/>
</dbReference>
<dbReference type="GO" id="GO:0005886">
    <property type="term" value="C:plasma membrane"/>
    <property type="evidence" value="ECO:0007669"/>
    <property type="project" value="UniProtKB-SubCell"/>
</dbReference>
<dbReference type="PROSITE" id="PS50928">
    <property type="entry name" value="ABC_TM1"/>
    <property type="match status" value="1"/>
</dbReference>